<dbReference type="AlphaFoldDB" id="A0A2P8CW68"/>
<evidence type="ECO:0000313" key="3">
    <source>
        <dbReference type="EMBL" id="PSK89207.1"/>
    </source>
</evidence>
<dbReference type="Proteomes" id="UP000240572">
    <property type="component" value="Unassembled WGS sequence"/>
</dbReference>
<feature type="chain" id="PRO_5015148543" evidence="1">
    <location>
        <begin position="20"/>
        <end position="205"/>
    </location>
</feature>
<dbReference type="PANTHER" id="PTHR43640:SF1">
    <property type="entry name" value="THIOREDOXIN-DEPENDENT PEROXIREDOXIN"/>
    <property type="match status" value="1"/>
</dbReference>
<feature type="domain" description="Thioredoxin" evidence="2">
    <location>
        <begin position="27"/>
        <end position="184"/>
    </location>
</feature>
<keyword evidence="1" id="KW-0732">Signal</keyword>
<gene>
    <name evidence="3" type="ORF">B0I18_1128</name>
</gene>
<dbReference type="InterPro" id="IPR036249">
    <property type="entry name" value="Thioredoxin-like_sf"/>
</dbReference>
<dbReference type="InterPro" id="IPR047262">
    <property type="entry name" value="PRX-like1"/>
</dbReference>
<organism evidence="3 4">
    <name type="scientific">Taibaiella chishuiensis</name>
    <dbReference type="NCBI Taxonomy" id="1434707"/>
    <lineage>
        <taxon>Bacteria</taxon>
        <taxon>Pseudomonadati</taxon>
        <taxon>Bacteroidota</taxon>
        <taxon>Chitinophagia</taxon>
        <taxon>Chitinophagales</taxon>
        <taxon>Chitinophagaceae</taxon>
        <taxon>Taibaiella</taxon>
    </lineage>
</organism>
<name>A0A2P8CW68_9BACT</name>
<dbReference type="EMBL" id="PYGD01000012">
    <property type="protein sequence ID" value="PSK89207.1"/>
    <property type="molecule type" value="Genomic_DNA"/>
</dbReference>
<dbReference type="InterPro" id="IPR013766">
    <property type="entry name" value="Thioredoxin_domain"/>
</dbReference>
<keyword evidence="4" id="KW-1185">Reference proteome</keyword>
<evidence type="ECO:0000259" key="2">
    <source>
        <dbReference type="PROSITE" id="PS51352"/>
    </source>
</evidence>
<dbReference type="RefSeq" id="WP_106524865.1">
    <property type="nucleotide sequence ID" value="NZ_PYGD01000012.1"/>
</dbReference>
<evidence type="ECO:0000256" key="1">
    <source>
        <dbReference type="SAM" id="SignalP"/>
    </source>
</evidence>
<dbReference type="OrthoDB" id="9809746at2"/>
<protein>
    <submittedName>
        <fullName evidence="3">Redoxin</fullName>
    </submittedName>
</protein>
<feature type="signal peptide" evidence="1">
    <location>
        <begin position="1"/>
        <end position="19"/>
    </location>
</feature>
<dbReference type="Pfam" id="PF08534">
    <property type="entry name" value="Redoxin"/>
    <property type="match status" value="1"/>
</dbReference>
<dbReference type="GO" id="GO:0016491">
    <property type="term" value="F:oxidoreductase activity"/>
    <property type="evidence" value="ECO:0007669"/>
    <property type="project" value="InterPro"/>
</dbReference>
<dbReference type="InterPro" id="IPR013740">
    <property type="entry name" value="Redoxin"/>
</dbReference>
<sequence length="205" mass="22132">MKKITAFLLSALLVGQAFAQQAKPASLAIGSAFPDIDYTAQDVLHDKQVSHQDLKTDKGLLVIFSCNTCPFVLRNIDRTQSILATAKQKGIGVMILNSNEAQRDDADAADKMVTFGKAQHYPNYCLDNGAVLADAFGASHTPEVYLFDGKTGKLVYKGAMDDNPSEPSAAKVMFLKNAMDNMVAGKKISPDETKSVGCSIKRVKK</sequence>
<dbReference type="PROSITE" id="PS51352">
    <property type="entry name" value="THIOREDOXIN_2"/>
    <property type="match status" value="1"/>
</dbReference>
<reference evidence="3 4" key="1">
    <citation type="submission" date="2018-03" db="EMBL/GenBank/DDBJ databases">
        <title>Genomic Encyclopedia of Type Strains, Phase III (KMG-III): the genomes of soil and plant-associated and newly described type strains.</title>
        <authorList>
            <person name="Whitman W."/>
        </authorList>
    </citation>
    <scope>NUCLEOTIDE SEQUENCE [LARGE SCALE GENOMIC DNA]</scope>
    <source>
        <strain evidence="3 4">CGMCC 1.12700</strain>
    </source>
</reference>
<proteinExistence type="predicted"/>
<evidence type="ECO:0000313" key="4">
    <source>
        <dbReference type="Proteomes" id="UP000240572"/>
    </source>
</evidence>
<dbReference type="PANTHER" id="PTHR43640">
    <property type="entry name" value="OS07G0260300 PROTEIN"/>
    <property type="match status" value="1"/>
</dbReference>
<comment type="caution">
    <text evidence="3">The sequence shown here is derived from an EMBL/GenBank/DDBJ whole genome shotgun (WGS) entry which is preliminary data.</text>
</comment>
<accession>A0A2P8CW68</accession>
<dbReference type="SUPFAM" id="SSF52833">
    <property type="entry name" value="Thioredoxin-like"/>
    <property type="match status" value="1"/>
</dbReference>
<dbReference type="Gene3D" id="3.40.30.10">
    <property type="entry name" value="Glutaredoxin"/>
    <property type="match status" value="1"/>
</dbReference>